<evidence type="ECO:0000256" key="8">
    <source>
        <dbReference type="SAM" id="SignalP"/>
    </source>
</evidence>
<dbReference type="InterPro" id="IPR006823">
    <property type="entry name" value="Ceramidase_alk"/>
</dbReference>
<feature type="domain" description="Neutral/alkaline non-lysosomal ceramidase N-terminal" evidence="9">
    <location>
        <begin position="29"/>
        <end position="534"/>
    </location>
</feature>
<dbReference type="EMBL" id="GHBY01000037">
    <property type="protein sequence ID" value="MUP40214.1"/>
    <property type="molecule type" value="Transcribed_RNA"/>
</dbReference>
<evidence type="ECO:0000256" key="7">
    <source>
        <dbReference type="RuleBase" id="RU366019"/>
    </source>
</evidence>
<evidence type="ECO:0000256" key="1">
    <source>
        <dbReference type="ARBA" id="ARBA00009835"/>
    </source>
</evidence>
<dbReference type="GO" id="GO:0042759">
    <property type="term" value="P:long-chain fatty acid biosynthetic process"/>
    <property type="evidence" value="ECO:0007669"/>
    <property type="project" value="TreeGrafter"/>
</dbReference>
<dbReference type="GO" id="GO:0005576">
    <property type="term" value="C:extracellular region"/>
    <property type="evidence" value="ECO:0007669"/>
    <property type="project" value="TreeGrafter"/>
</dbReference>
<dbReference type="EC" id="3.5.1.23" evidence="2 7"/>
<feature type="active site" description="Nucleophile" evidence="5">
    <location>
        <position position="280"/>
    </location>
</feature>
<reference evidence="11" key="1">
    <citation type="submission" date="2018-11" db="EMBL/GenBank/DDBJ databases">
        <title>Venom-gland transcriptomics and venom proteomics of the Florida green centipede (Hemiscolopendra marginata) reveal sex-based variation in a centipede venom.</title>
        <authorList>
            <person name="Nystrom G.S."/>
            <person name="Ward M.J."/>
            <person name="Ellsworth S.A."/>
            <person name="Rokyta D.R."/>
        </authorList>
    </citation>
    <scope>NUCLEOTIDE SEQUENCE</scope>
    <source>
        <tissue evidence="11">Venom gland</tissue>
    </source>
</reference>
<dbReference type="Pfam" id="PF04734">
    <property type="entry name" value="Ceramidase_alk"/>
    <property type="match status" value="1"/>
</dbReference>
<dbReference type="GO" id="GO:0046872">
    <property type="term" value="F:metal ion binding"/>
    <property type="evidence" value="ECO:0007669"/>
    <property type="project" value="UniProtKB-KW"/>
</dbReference>
<dbReference type="InterPro" id="IPR038445">
    <property type="entry name" value="NCDase_C_sf"/>
</dbReference>
<protein>
    <recommendedName>
        <fullName evidence="3 7">Neutral ceramidase</fullName>
        <ecNumber evidence="2 7">3.5.1.23</ecNumber>
    </recommendedName>
</protein>
<feature type="signal peptide" evidence="8">
    <location>
        <begin position="1"/>
        <end position="19"/>
    </location>
</feature>
<dbReference type="Pfam" id="PF17048">
    <property type="entry name" value="Ceramidse_alk_C"/>
    <property type="match status" value="1"/>
</dbReference>
<feature type="binding site" evidence="6">
    <location>
        <position position="229"/>
    </location>
    <ligand>
        <name>Zn(2+)</name>
        <dbReference type="ChEBI" id="CHEBI:29105"/>
    </ligand>
</feature>
<dbReference type="AlphaFoldDB" id="A0A646QF66"/>
<dbReference type="GO" id="GO:0046514">
    <property type="term" value="P:ceramide catabolic process"/>
    <property type="evidence" value="ECO:0007669"/>
    <property type="project" value="InterPro"/>
</dbReference>
<accession>A0A646QF66</accession>
<dbReference type="PANTHER" id="PTHR12670">
    <property type="entry name" value="CERAMIDASE"/>
    <property type="match status" value="1"/>
</dbReference>
<evidence type="ECO:0000256" key="2">
    <source>
        <dbReference type="ARBA" id="ARBA00011891"/>
    </source>
</evidence>
<keyword evidence="7" id="KW-0443">Lipid metabolism</keyword>
<dbReference type="InterPro" id="IPR031331">
    <property type="entry name" value="NEUT/ALK_ceramidase_C"/>
</dbReference>
<keyword evidence="6" id="KW-0862">Zinc</keyword>
<organism evidence="11">
    <name type="scientific">Hemiscolopendra marginata</name>
    <dbReference type="NCBI Taxonomy" id="943146"/>
    <lineage>
        <taxon>Eukaryota</taxon>
        <taxon>Metazoa</taxon>
        <taxon>Ecdysozoa</taxon>
        <taxon>Arthropoda</taxon>
        <taxon>Myriapoda</taxon>
        <taxon>Chilopoda</taxon>
        <taxon>Pleurostigmophora</taxon>
        <taxon>Scolopendromorpha</taxon>
        <taxon>Scolopendridae</taxon>
        <taxon>Hemiscolopendra</taxon>
    </lineage>
</organism>
<dbReference type="GO" id="GO:0046512">
    <property type="term" value="P:sphingosine biosynthetic process"/>
    <property type="evidence" value="ECO:0007669"/>
    <property type="project" value="TreeGrafter"/>
</dbReference>
<comment type="catalytic activity">
    <reaction evidence="7">
        <text>an N-acylsphing-4-enine + H2O = sphing-4-enine + a fatty acid</text>
        <dbReference type="Rhea" id="RHEA:20856"/>
        <dbReference type="ChEBI" id="CHEBI:15377"/>
        <dbReference type="ChEBI" id="CHEBI:28868"/>
        <dbReference type="ChEBI" id="CHEBI:52639"/>
        <dbReference type="ChEBI" id="CHEBI:57756"/>
        <dbReference type="EC" id="3.5.1.23"/>
    </reaction>
</comment>
<feature type="binding site" evidence="6">
    <location>
        <position position="505"/>
    </location>
    <ligand>
        <name>Zn(2+)</name>
        <dbReference type="ChEBI" id="CHEBI:29105"/>
    </ligand>
</feature>
<dbReference type="Gene3D" id="2.60.40.2300">
    <property type="entry name" value="Neutral/alkaline non-lysosomal ceramidase, C-terminal domain"/>
    <property type="match status" value="1"/>
</dbReference>
<evidence type="ECO:0000259" key="9">
    <source>
        <dbReference type="Pfam" id="PF04734"/>
    </source>
</evidence>
<evidence type="ECO:0000313" key="11">
    <source>
        <dbReference type="EMBL" id="MUP40214.1"/>
    </source>
</evidence>
<evidence type="ECO:0000256" key="3">
    <source>
        <dbReference type="ARBA" id="ARBA00019235"/>
    </source>
</evidence>
<evidence type="ECO:0000256" key="5">
    <source>
        <dbReference type="PIRSR" id="PIRSR606823-1"/>
    </source>
</evidence>
<dbReference type="GO" id="GO:0016020">
    <property type="term" value="C:membrane"/>
    <property type="evidence" value="ECO:0007669"/>
    <property type="project" value="GOC"/>
</dbReference>
<comment type="similarity">
    <text evidence="1 7">Belongs to the neutral ceramidase family.</text>
</comment>
<dbReference type="InterPro" id="IPR031329">
    <property type="entry name" value="NEUT/ALK_ceramidase_N"/>
</dbReference>
<keyword evidence="8" id="KW-0732">Signal</keyword>
<proteinExistence type="inferred from homology"/>
<dbReference type="PANTHER" id="PTHR12670:SF1">
    <property type="entry name" value="NEUTRAL CERAMIDASE"/>
    <property type="match status" value="1"/>
</dbReference>
<comment type="cofactor">
    <cofactor evidence="6">
        <name>Zn(2+)</name>
        <dbReference type="ChEBI" id="CHEBI:29105"/>
    </cofactor>
    <text evidence="6">Binds 1 zinc ion per subunit.</text>
</comment>
<feature type="chain" id="PRO_5024972254" description="Neutral ceramidase" evidence="8">
    <location>
        <begin position="20"/>
        <end position="699"/>
    </location>
</feature>
<feature type="binding site" evidence="6">
    <location>
        <position position="466"/>
    </location>
    <ligand>
        <name>Zn(2+)</name>
        <dbReference type="ChEBI" id="CHEBI:29105"/>
    </ligand>
</feature>
<feature type="domain" description="Neutral/alkaline non-lysosomal ceramidase C-terminal" evidence="10">
    <location>
        <begin position="536"/>
        <end position="698"/>
    </location>
</feature>
<sequence>MVHPTSCLVFVAVLFICNAETSNATGDIYDIGVGIADATGPAAEVELMGYAKLSQTAGGIHLRLFSRAFIFGDATAKRVVFVSVDAGMISQLVRMQVIKRLEELYGNLYTDENVCLSGTHTHSGPAGFFQYLLYDITSLGFIRQSMEALVDGIVLSIQRAHDSVQKGYIFSNHGTLLNANINRSPGSYLQNPPEERARYADDVDKEMYLLKLTDLQGNEIGMVNWFAVHAVSMNNTNKLISSDNKGYASLLFEQFIEPKSLPGKTKFVAAFAQSNEGDVSPNIFGPRCLDTGRPCDFDTSTCNGKNELCVASGPGKDMFESTSIIANRQFNKALELFNKASTPMTGPVKFIHQYVFMPNVTVQLNETTQAKTCKAALGYSFAAGTTDGPGDFDFTQHTKSGNENPFWLVVRDIVKAPSAETEECHLPKPIFLPTGEMKMPYLWTPEVINTQLLQIGSLVVVAVPGEFTTMSGRRTREAVQKALHLGGSPNMDVVIAGLSNIYTNYIATYEEYQFQRYEGASTLFGPHTLSAYIQQFSSLATHLAKNESISPGPDPPDLLSKQITLLPGVFMDTAPLGTSFGSVYKDAENSYNRSSIVEIGFICGNPRNNLQQEKTFLTVELYNGTSGEWTVVATDASWETKFLWSYSNRMLMQSKCQVLWEIPESAVPGKYIIRHTGYSKSFLSGIKPYEGSSSSFNVL</sequence>
<evidence type="ECO:0000259" key="10">
    <source>
        <dbReference type="Pfam" id="PF17048"/>
    </source>
</evidence>
<keyword evidence="7" id="KW-0746">Sphingolipid metabolism</keyword>
<keyword evidence="4 7" id="KW-0378">Hydrolase</keyword>
<name>A0A646QF66_9MYRI</name>
<dbReference type="GO" id="GO:0017040">
    <property type="term" value="F:N-acylsphingosine amidohydrolase activity"/>
    <property type="evidence" value="ECO:0007669"/>
    <property type="project" value="UniProtKB-UniRule"/>
</dbReference>
<evidence type="ECO:0000256" key="4">
    <source>
        <dbReference type="ARBA" id="ARBA00022801"/>
    </source>
</evidence>
<keyword evidence="6" id="KW-0479">Metal-binding</keyword>
<feature type="binding site" evidence="6">
    <location>
        <position position="120"/>
    </location>
    <ligand>
        <name>Zn(2+)</name>
        <dbReference type="ChEBI" id="CHEBI:29105"/>
    </ligand>
</feature>
<evidence type="ECO:0000256" key="6">
    <source>
        <dbReference type="PIRSR" id="PIRSR606823-2"/>
    </source>
</evidence>